<dbReference type="PROSITE" id="PS50893">
    <property type="entry name" value="ABC_TRANSPORTER_2"/>
    <property type="match status" value="1"/>
</dbReference>
<dbReference type="SMART" id="SM00382">
    <property type="entry name" value="AAA"/>
    <property type="match status" value="1"/>
</dbReference>
<dbReference type="GO" id="GO:0016887">
    <property type="term" value="F:ATP hydrolysis activity"/>
    <property type="evidence" value="ECO:0007669"/>
    <property type="project" value="InterPro"/>
</dbReference>
<dbReference type="Gene3D" id="3.40.50.300">
    <property type="entry name" value="P-loop containing nucleotide triphosphate hydrolases"/>
    <property type="match status" value="1"/>
</dbReference>
<dbReference type="PROSITE" id="PS00211">
    <property type="entry name" value="ABC_TRANSPORTER_1"/>
    <property type="match status" value="1"/>
</dbReference>
<keyword evidence="4 7" id="KW-0067">ATP-binding</keyword>
<dbReference type="PANTHER" id="PTHR43335">
    <property type="entry name" value="ABC TRANSPORTER, ATP-BINDING PROTEIN"/>
    <property type="match status" value="1"/>
</dbReference>
<dbReference type="InterPro" id="IPR017871">
    <property type="entry name" value="ABC_transporter-like_CS"/>
</dbReference>
<comment type="similarity">
    <text evidence="1">Belongs to the ABC transporter superfamily.</text>
</comment>
<evidence type="ECO:0000256" key="5">
    <source>
        <dbReference type="SAM" id="MobiDB-lite"/>
    </source>
</evidence>
<dbReference type="RefSeq" id="WP_200312498.1">
    <property type="nucleotide sequence ID" value="NZ_JAENIM010000045.1"/>
</dbReference>
<evidence type="ECO:0000256" key="1">
    <source>
        <dbReference type="ARBA" id="ARBA00005417"/>
    </source>
</evidence>
<keyword evidence="2" id="KW-0813">Transport</keyword>
<dbReference type="Pfam" id="PF00005">
    <property type="entry name" value="ABC_tran"/>
    <property type="match status" value="1"/>
</dbReference>
<dbReference type="SUPFAM" id="SSF52540">
    <property type="entry name" value="P-loop containing nucleoside triphosphate hydrolases"/>
    <property type="match status" value="1"/>
</dbReference>
<dbReference type="InterPro" id="IPR027417">
    <property type="entry name" value="P-loop_NTPase"/>
</dbReference>
<dbReference type="InterPro" id="IPR003593">
    <property type="entry name" value="AAA+_ATPase"/>
</dbReference>
<gene>
    <name evidence="7" type="ORF">JIN82_15095</name>
</gene>
<keyword evidence="3" id="KW-0547">Nucleotide-binding</keyword>
<sequence>MSNPVIDVSCVNKRYRGKIHALRDLSLTVPSGRIFGLLGPNGAGKSTLVKILLSIVKARGVRGVMLGHPIGHRATLGKVGYLPEHARFPSYLSGRDVLRYTAGLANVPSKHAKQRSDELLELVGMSERANTKLRTYSKGMKQRIGIAQALINNPEVVFLDEPTDGVDPQGRREMRDIMIKMRDQGRTVFINSHLLGELEMVCDNVAILNQGQVVKHGELAELTAASRRFEIHYQGDLPAELQQQFTADGFELTNQLISMPMTDALGAQPVIDALRAKQLVISELKQSRQSLEDLFIESIETAKQNGPPPEVPKKSPPPLAGFAPADESNEDKKGDRA</sequence>
<evidence type="ECO:0000313" key="7">
    <source>
        <dbReference type="EMBL" id="MBK1792489.1"/>
    </source>
</evidence>
<accession>A0A8J7MEK0</accession>
<comment type="caution">
    <text evidence="7">The sequence shown here is derived from an EMBL/GenBank/DDBJ whole genome shotgun (WGS) entry which is preliminary data.</text>
</comment>
<reference evidence="7" key="1">
    <citation type="submission" date="2021-01" db="EMBL/GenBank/DDBJ databases">
        <title>Modified the classification status of verrucomicrobia.</title>
        <authorList>
            <person name="Feng X."/>
        </authorList>
    </citation>
    <scope>NUCLEOTIDE SEQUENCE</scope>
    <source>
        <strain evidence="7">_KCTC 22039</strain>
    </source>
</reference>
<evidence type="ECO:0000259" key="6">
    <source>
        <dbReference type="PROSITE" id="PS50893"/>
    </source>
</evidence>
<feature type="domain" description="ABC transporter" evidence="6">
    <location>
        <begin position="6"/>
        <end position="235"/>
    </location>
</feature>
<dbReference type="GO" id="GO:0005524">
    <property type="term" value="F:ATP binding"/>
    <property type="evidence" value="ECO:0007669"/>
    <property type="project" value="UniProtKB-KW"/>
</dbReference>
<evidence type="ECO:0000256" key="2">
    <source>
        <dbReference type="ARBA" id="ARBA00022448"/>
    </source>
</evidence>
<dbReference type="Proteomes" id="UP000624703">
    <property type="component" value="Unassembled WGS sequence"/>
</dbReference>
<feature type="region of interest" description="Disordered" evidence="5">
    <location>
        <begin position="300"/>
        <end position="337"/>
    </location>
</feature>
<name>A0A8J7MEK0_9BACT</name>
<evidence type="ECO:0000313" key="8">
    <source>
        <dbReference type="Proteomes" id="UP000624703"/>
    </source>
</evidence>
<dbReference type="AlphaFoldDB" id="A0A8J7MEK0"/>
<proteinExistence type="inferred from homology"/>
<feature type="compositionally biased region" description="Pro residues" evidence="5">
    <location>
        <begin position="306"/>
        <end position="319"/>
    </location>
</feature>
<keyword evidence="8" id="KW-1185">Reference proteome</keyword>
<dbReference type="InterPro" id="IPR003439">
    <property type="entry name" value="ABC_transporter-like_ATP-bd"/>
</dbReference>
<dbReference type="EMBL" id="JAENIM010000045">
    <property type="protein sequence ID" value="MBK1792489.1"/>
    <property type="molecule type" value="Genomic_DNA"/>
</dbReference>
<evidence type="ECO:0000256" key="4">
    <source>
        <dbReference type="ARBA" id="ARBA00022840"/>
    </source>
</evidence>
<evidence type="ECO:0000256" key="3">
    <source>
        <dbReference type="ARBA" id="ARBA00022741"/>
    </source>
</evidence>
<organism evidence="7 8">
    <name type="scientific">Persicirhabdus sediminis</name>
    <dbReference type="NCBI Taxonomy" id="454144"/>
    <lineage>
        <taxon>Bacteria</taxon>
        <taxon>Pseudomonadati</taxon>
        <taxon>Verrucomicrobiota</taxon>
        <taxon>Verrucomicrobiia</taxon>
        <taxon>Verrucomicrobiales</taxon>
        <taxon>Verrucomicrobiaceae</taxon>
        <taxon>Persicirhabdus</taxon>
    </lineage>
</organism>
<dbReference type="PANTHER" id="PTHR43335:SF2">
    <property type="entry name" value="ABC TRANSPORTER, ATP-BINDING PROTEIN"/>
    <property type="match status" value="1"/>
</dbReference>
<protein>
    <submittedName>
        <fullName evidence="7">ABC transporter ATP-binding protein</fullName>
    </submittedName>
</protein>